<dbReference type="InterPro" id="IPR004838">
    <property type="entry name" value="NHTrfase_class1_PyrdxlP-BS"/>
</dbReference>
<comment type="caution">
    <text evidence="7">The sequence shown here is derived from an EMBL/GenBank/DDBJ whole genome shotgun (WGS) entry which is preliminary data.</text>
</comment>
<dbReference type="Gene3D" id="3.40.640.10">
    <property type="entry name" value="Type I PLP-dependent aspartate aminotransferase-like (Major domain)"/>
    <property type="match status" value="1"/>
</dbReference>
<protein>
    <recommendedName>
        <fullName evidence="6">Aminotransferase class I/classII large domain-containing protein</fullName>
    </recommendedName>
</protein>
<evidence type="ECO:0000259" key="6">
    <source>
        <dbReference type="Pfam" id="PF00155"/>
    </source>
</evidence>
<evidence type="ECO:0000256" key="4">
    <source>
        <dbReference type="ARBA" id="ARBA00022679"/>
    </source>
</evidence>
<dbReference type="InterPro" id="IPR004839">
    <property type="entry name" value="Aminotransferase_I/II_large"/>
</dbReference>
<dbReference type="InterPro" id="IPR050596">
    <property type="entry name" value="AspAT/PAT-like"/>
</dbReference>
<evidence type="ECO:0000256" key="3">
    <source>
        <dbReference type="ARBA" id="ARBA00022576"/>
    </source>
</evidence>
<dbReference type="GO" id="GO:0008483">
    <property type="term" value="F:transaminase activity"/>
    <property type="evidence" value="ECO:0007669"/>
    <property type="project" value="UniProtKB-KW"/>
</dbReference>
<dbReference type="InterPro" id="IPR015424">
    <property type="entry name" value="PyrdxlP-dep_Trfase"/>
</dbReference>
<evidence type="ECO:0000256" key="5">
    <source>
        <dbReference type="ARBA" id="ARBA00022898"/>
    </source>
</evidence>
<reference evidence="7" key="1">
    <citation type="journal article" date="2014" name="Front. Microbiol.">
        <title>High frequency of phylogenetically diverse reductive dehalogenase-homologous genes in deep subseafloor sedimentary metagenomes.</title>
        <authorList>
            <person name="Kawai M."/>
            <person name="Futagami T."/>
            <person name="Toyoda A."/>
            <person name="Takaki Y."/>
            <person name="Nishi S."/>
            <person name="Hori S."/>
            <person name="Arai W."/>
            <person name="Tsubouchi T."/>
            <person name="Morono Y."/>
            <person name="Uchiyama I."/>
            <person name="Ito T."/>
            <person name="Fujiyama A."/>
            <person name="Inagaki F."/>
            <person name="Takami H."/>
        </authorList>
    </citation>
    <scope>NUCLEOTIDE SEQUENCE</scope>
    <source>
        <strain evidence="7">Expedition CK06-06</strain>
    </source>
</reference>
<dbReference type="EMBL" id="BARV01021640">
    <property type="protein sequence ID" value="GAI25976.1"/>
    <property type="molecule type" value="Genomic_DNA"/>
</dbReference>
<organism evidence="7">
    <name type="scientific">marine sediment metagenome</name>
    <dbReference type="NCBI Taxonomy" id="412755"/>
    <lineage>
        <taxon>unclassified sequences</taxon>
        <taxon>metagenomes</taxon>
        <taxon>ecological metagenomes</taxon>
    </lineage>
</organism>
<dbReference type="PANTHER" id="PTHR46383:SF1">
    <property type="entry name" value="ASPARTATE AMINOTRANSFERASE"/>
    <property type="match status" value="1"/>
</dbReference>
<comment type="similarity">
    <text evidence="2">Belongs to the class-I pyridoxal-phosphate-dependent aminotransferase family.</text>
</comment>
<dbReference type="GO" id="GO:0006520">
    <property type="term" value="P:amino acid metabolic process"/>
    <property type="evidence" value="ECO:0007669"/>
    <property type="project" value="InterPro"/>
</dbReference>
<keyword evidence="4" id="KW-0808">Transferase</keyword>
<dbReference type="PROSITE" id="PS00105">
    <property type="entry name" value="AA_TRANSFER_CLASS_1"/>
    <property type="match status" value="1"/>
</dbReference>
<accession>X1N704</accession>
<feature type="non-terminal residue" evidence="7">
    <location>
        <position position="1"/>
    </location>
</feature>
<evidence type="ECO:0000256" key="1">
    <source>
        <dbReference type="ARBA" id="ARBA00001933"/>
    </source>
</evidence>
<dbReference type="AlphaFoldDB" id="X1N704"/>
<dbReference type="PANTHER" id="PTHR46383">
    <property type="entry name" value="ASPARTATE AMINOTRANSFERASE"/>
    <property type="match status" value="1"/>
</dbReference>
<dbReference type="CDD" id="cd00609">
    <property type="entry name" value="AAT_like"/>
    <property type="match status" value="1"/>
</dbReference>
<dbReference type="GO" id="GO:0030170">
    <property type="term" value="F:pyridoxal phosphate binding"/>
    <property type="evidence" value="ECO:0007669"/>
    <property type="project" value="InterPro"/>
</dbReference>
<gene>
    <name evidence="7" type="ORF">S06H3_35819</name>
</gene>
<feature type="non-terminal residue" evidence="7">
    <location>
        <position position="272"/>
    </location>
</feature>
<proteinExistence type="inferred from homology"/>
<dbReference type="SUPFAM" id="SSF53383">
    <property type="entry name" value="PLP-dependent transferases"/>
    <property type="match status" value="1"/>
</dbReference>
<comment type="cofactor">
    <cofactor evidence="1">
        <name>pyridoxal 5'-phosphate</name>
        <dbReference type="ChEBI" id="CHEBI:597326"/>
    </cofactor>
</comment>
<name>X1N704_9ZZZZ</name>
<evidence type="ECO:0000256" key="2">
    <source>
        <dbReference type="ARBA" id="ARBA00007441"/>
    </source>
</evidence>
<keyword evidence="3" id="KW-0032">Aminotransferase</keyword>
<dbReference type="Pfam" id="PF00155">
    <property type="entry name" value="Aminotran_1_2"/>
    <property type="match status" value="1"/>
</dbReference>
<feature type="domain" description="Aminotransferase class I/classII large" evidence="6">
    <location>
        <begin position="1"/>
        <end position="270"/>
    </location>
</feature>
<sequence>DPGDEVIISDPCFVVYEAVVRIVGATPVFVAVREEEDFRLIPENVEKSLTTKTKLIILNSPSNPTGGIQYKEDLKGIAEVARKHNLYIVSDEVYETMLYEGMHHHSIAAIKGMRNRTVTVNSFSKTYAMTGWRIGYAVGTKEIIDQMIKLQQYTMVHAPAVSQRAALAALNGPQDFIEQMVTIFDERRRFLIPRLNEIEGFRCPTPKGAFYAFPNVEGLGKLSKDMAQILLQSGGVAVVPGSVFGEGGEGYLRLSYAQPLDKLEDACNRIEK</sequence>
<keyword evidence="5" id="KW-0663">Pyridoxal phosphate</keyword>
<dbReference type="InterPro" id="IPR015421">
    <property type="entry name" value="PyrdxlP-dep_Trfase_major"/>
</dbReference>
<evidence type="ECO:0000313" key="7">
    <source>
        <dbReference type="EMBL" id="GAI25976.1"/>
    </source>
</evidence>